<keyword evidence="9" id="KW-0564">Palmitate</keyword>
<name>I2PX60_9BACT</name>
<evidence type="ECO:0000313" key="12">
    <source>
        <dbReference type="EMBL" id="EIG52116.1"/>
    </source>
</evidence>
<protein>
    <recommendedName>
        <fullName evidence="3">Uncharacterized protein YtcA</fullName>
    </recommendedName>
</protein>
<dbReference type="STRING" id="596152.DesU5LDRAFT_0410"/>
<dbReference type="Pfam" id="PF17090">
    <property type="entry name" value="Ytca"/>
    <property type="match status" value="1"/>
</dbReference>
<feature type="transmembrane region" description="Helical" evidence="11">
    <location>
        <begin position="41"/>
        <end position="63"/>
    </location>
</feature>
<keyword evidence="10" id="KW-0449">Lipoprotein</keyword>
<keyword evidence="4" id="KW-1003">Cell membrane</keyword>
<evidence type="ECO:0000256" key="5">
    <source>
        <dbReference type="ARBA" id="ARBA00022692"/>
    </source>
</evidence>
<dbReference type="eggNOG" id="ENOG5033AJ8">
    <property type="taxonomic scope" value="Bacteria"/>
</dbReference>
<evidence type="ECO:0000256" key="8">
    <source>
        <dbReference type="ARBA" id="ARBA00023136"/>
    </source>
</evidence>
<keyword evidence="8 11" id="KW-0472">Membrane</keyword>
<sequence>MNDTHVDRGNNWLKLTLCFASCHLLAGCNHVPSQNIAGSFFPSWMLCAVVAIVLTLVIRLIIVKTGVNAYIQARLVIYLGLTTSLTFVLWLEWYGN</sequence>
<dbReference type="GO" id="GO:0016020">
    <property type="term" value="C:membrane"/>
    <property type="evidence" value="ECO:0007669"/>
    <property type="project" value="UniProtKB-SubCell"/>
</dbReference>
<gene>
    <name evidence="12" type="ORF">DesU5LDRAFT_0410</name>
</gene>
<keyword evidence="5 11" id="KW-0812">Transmembrane</keyword>
<evidence type="ECO:0000256" key="4">
    <source>
        <dbReference type="ARBA" id="ARBA00022475"/>
    </source>
</evidence>
<comment type="subcellular location">
    <subcellularLocation>
        <location evidence="1">Membrane</location>
        <topology evidence="1">Multi-pass membrane protein</topology>
    </subcellularLocation>
</comment>
<keyword evidence="7 11" id="KW-1133">Transmembrane helix</keyword>
<evidence type="ECO:0000256" key="1">
    <source>
        <dbReference type="ARBA" id="ARBA00004141"/>
    </source>
</evidence>
<evidence type="ECO:0000256" key="9">
    <source>
        <dbReference type="ARBA" id="ARBA00023139"/>
    </source>
</evidence>
<comment type="similarity">
    <text evidence="2">Belongs to the YtcA family.</text>
</comment>
<evidence type="ECO:0000256" key="11">
    <source>
        <dbReference type="SAM" id="Phobius"/>
    </source>
</evidence>
<dbReference type="AlphaFoldDB" id="I2PX60"/>
<evidence type="ECO:0000256" key="10">
    <source>
        <dbReference type="ARBA" id="ARBA00023288"/>
    </source>
</evidence>
<evidence type="ECO:0000256" key="3">
    <source>
        <dbReference type="ARBA" id="ARBA00021237"/>
    </source>
</evidence>
<dbReference type="EMBL" id="JH600068">
    <property type="protein sequence ID" value="EIG52116.1"/>
    <property type="molecule type" value="Genomic_DNA"/>
</dbReference>
<dbReference type="OrthoDB" id="5958921at2"/>
<evidence type="ECO:0000256" key="2">
    <source>
        <dbReference type="ARBA" id="ARBA00008208"/>
    </source>
</evidence>
<organism evidence="12">
    <name type="scientific">Desulfovibrio sp. U5L</name>
    <dbReference type="NCBI Taxonomy" id="596152"/>
    <lineage>
        <taxon>Bacteria</taxon>
        <taxon>Pseudomonadati</taxon>
        <taxon>Thermodesulfobacteriota</taxon>
        <taxon>Desulfovibrionia</taxon>
        <taxon>Desulfovibrionales</taxon>
        <taxon>Desulfovibrionaceae</taxon>
        <taxon>Desulfovibrio</taxon>
    </lineage>
</organism>
<keyword evidence="6" id="KW-0732">Signal</keyword>
<accession>I2PX60</accession>
<dbReference type="HOGENOM" id="CLU_157779_1_0_7"/>
<reference evidence="12" key="1">
    <citation type="submission" date="2011-11" db="EMBL/GenBank/DDBJ databases">
        <title>Improved High-Quality Draft sequence of Desulfovibrio sp. U5L.</title>
        <authorList>
            <consortium name="US DOE Joint Genome Institute"/>
            <person name="Lucas S."/>
            <person name="Han J."/>
            <person name="Lapidus A."/>
            <person name="Cheng J.-F."/>
            <person name="Goodwin L."/>
            <person name="Pitluck S."/>
            <person name="Peters L."/>
            <person name="Ovchinnikova G."/>
            <person name="Held B."/>
            <person name="Detter J.C."/>
            <person name="Han C."/>
            <person name="Tapia R."/>
            <person name="Land M."/>
            <person name="Hauser L."/>
            <person name="Kyrpides N."/>
            <person name="Ivanova N."/>
            <person name="Pagani I."/>
            <person name="Gabster J."/>
            <person name="Walker C."/>
            <person name="Stolyar S."/>
            <person name="Stahl D."/>
            <person name="Arkin A."/>
            <person name="Dehal P."/>
            <person name="Hazen T."/>
            <person name="Woyke T."/>
        </authorList>
    </citation>
    <scope>NUCLEOTIDE SEQUENCE [LARGE SCALE GENOMIC DNA]</scope>
    <source>
        <strain evidence="12">U5L</strain>
    </source>
</reference>
<proteinExistence type="inferred from homology"/>
<dbReference type="InterPro" id="IPR031381">
    <property type="entry name" value="YtcA"/>
</dbReference>
<feature type="transmembrane region" description="Helical" evidence="11">
    <location>
        <begin position="75"/>
        <end position="93"/>
    </location>
</feature>
<evidence type="ECO:0000256" key="7">
    <source>
        <dbReference type="ARBA" id="ARBA00022989"/>
    </source>
</evidence>
<evidence type="ECO:0000256" key="6">
    <source>
        <dbReference type="ARBA" id="ARBA00022729"/>
    </source>
</evidence>